<dbReference type="GO" id="GO:0005634">
    <property type="term" value="C:nucleus"/>
    <property type="evidence" value="ECO:0007669"/>
    <property type="project" value="UniProtKB-SubCell"/>
</dbReference>
<dbReference type="InterPro" id="IPR011257">
    <property type="entry name" value="DNA_glycosylase"/>
</dbReference>
<dbReference type="GO" id="GO:0006285">
    <property type="term" value="P:base-excision repair, AP site formation"/>
    <property type="evidence" value="ECO:0007669"/>
    <property type="project" value="UniProtKB-UniRule"/>
</dbReference>
<evidence type="ECO:0000256" key="9">
    <source>
        <dbReference type="ARBA" id="ARBA00023014"/>
    </source>
</evidence>
<keyword evidence="9" id="KW-0411">Iron-sulfur</keyword>
<dbReference type="InterPro" id="IPR030841">
    <property type="entry name" value="NTH1"/>
</dbReference>
<evidence type="ECO:0000256" key="3">
    <source>
        <dbReference type="ARBA" id="ARBA00022485"/>
    </source>
</evidence>
<evidence type="ECO:0000256" key="1">
    <source>
        <dbReference type="ARBA" id="ARBA00001966"/>
    </source>
</evidence>
<keyword evidence="5 14" id="KW-0227">DNA damage</keyword>
<accession>A0A6P8WA72</accession>
<evidence type="ECO:0000256" key="10">
    <source>
        <dbReference type="ARBA" id="ARBA00023204"/>
    </source>
</evidence>
<sequence length="407" mass="45852">MLKLYKVYIRTMSSQNKQSMPSLSSKLAKFQKVVKPKLIVNQEIKLQDIEDLPGGSAALYFSPRQTRKQRQSNTAVLKTDLPAKKARQIGKEEAPINSKATKTKIGSATIVECAVVPKYECDNKIDVNSIKAEKESFEIVPKLEHVDKIEVSSIKTELESPKKVPKCEPANGIKTEVDSPNANWCQQLENVRLMRSERPAPVDTQGCHQCADKNADEKTQRFHKLVALMLSSQTKDETTYEAMNRLKARSLTPANIQQMPVAELEKLLHPVSFYKNKAKYVKQTAQILIDKYNEDIPDNIKELLKLPGVGPKMAHICMATAWNQITGIGVDTHVHRICNRLAWLKKPTKEPEQTRVQLESWLPQELWAEVNHLFVGFGQTICTPLRPNCEGCLNRDICAASTAAKKK</sequence>
<organism evidence="16 17">
    <name type="scientific">Drosophila albomicans</name>
    <name type="common">Fruit fly</name>
    <dbReference type="NCBI Taxonomy" id="7291"/>
    <lineage>
        <taxon>Eukaryota</taxon>
        <taxon>Metazoa</taxon>
        <taxon>Ecdysozoa</taxon>
        <taxon>Arthropoda</taxon>
        <taxon>Hexapoda</taxon>
        <taxon>Insecta</taxon>
        <taxon>Pterygota</taxon>
        <taxon>Neoptera</taxon>
        <taxon>Endopterygota</taxon>
        <taxon>Diptera</taxon>
        <taxon>Brachycera</taxon>
        <taxon>Muscomorpha</taxon>
        <taxon>Ephydroidea</taxon>
        <taxon>Drosophilidae</taxon>
        <taxon>Drosophila</taxon>
    </lineage>
</organism>
<dbReference type="PANTHER" id="PTHR43286:SF1">
    <property type="entry name" value="ENDONUCLEASE III-LIKE PROTEIN 1"/>
    <property type="match status" value="1"/>
</dbReference>
<evidence type="ECO:0000256" key="11">
    <source>
        <dbReference type="ARBA" id="ARBA00023239"/>
    </source>
</evidence>
<keyword evidence="10 14" id="KW-0234">DNA repair</keyword>
<evidence type="ECO:0000256" key="7">
    <source>
        <dbReference type="ARBA" id="ARBA00022946"/>
    </source>
</evidence>
<keyword evidence="4" id="KW-0479">Metal-binding</keyword>
<comment type="caution">
    <text evidence="14">Lacks conserved residue(s) required for the propagation of feature annotation.</text>
</comment>
<evidence type="ECO:0000256" key="12">
    <source>
        <dbReference type="ARBA" id="ARBA00023295"/>
    </source>
</evidence>
<dbReference type="Gene3D" id="1.10.1670.10">
    <property type="entry name" value="Helix-hairpin-Helix base-excision DNA repair enzymes (C-terminal)"/>
    <property type="match status" value="1"/>
</dbReference>
<dbReference type="GO" id="GO:0140078">
    <property type="term" value="F:class I DNA-(apurinic or apyrimidinic site) endonuclease activity"/>
    <property type="evidence" value="ECO:0007669"/>
    <property type="project" value="UniProtKB-EC"/>
</dbReference>
<comment type="subcellular location">
    <subcellularLocation>
        <location evidence="14">Nucleus</location>
    </subcellularLocation>
    <subcellularLocation>
        <location evidence="14">Mitochondrion</location>
    </subcellularLocation>
</comment>
<dbReference type="RefSeq" id="XP_034100479.1">
    <property type="nucleotide sequence ID" value="XM_034244588.2"/>
</dbReference>
<evidence type="ECO:0000256" key="6">
    <source>
        <dbReference type="ARBA" id="ARBA00022801"/>
    </source>
</evidence>
<comment type="cofactor">
    <cofactor evidence="1">
        <name>[4Fe-4S] cluster</name>
        <dbReference type="ChEBI" id="CHEBI:49883"/>
    </cofactor>
</comment>
<dbReference type="PROSITE" id="PS01155">
    <property type="entry name" value="ENDONUCLEASE_III_2"/>
    <property type="match status" value="1"/>
</dbReference>
<keyword evidence="14" id="KW-0496">Mitochondrion</keyword>
<dbReference type="FunFam" id="1.10.340.30:FF:000005">
    <property type="entry name" value="Endonuclease III-like protein 1"/>
    <property type="match status" value="1"/>
</dbReference>
<dbReference type="GO" id="GO:0051539">
    <property type="term" value="F:4 iron, 4 sulfur cluster binding"/>
    <property type="evidence" value="ECO:0007669"/>
    <property type="project" value="UniProtKB-KW"/>
</dbReference>
<keyword evidence="11 14" id="KW-0456">Lyase</keyword>
<dbReference type="GO" id="GO:0003677">
    <property type="term" value="F:DNA binding"/>
    <property type="evidence" value="ECO:0007669"/>
    <property type="project" value="UniProtKB-UniRule"/>
</dbReference>
<protein>
    <recommendedName>
        <fullName evidence="14">Endonuclease III homolog</fullName>
        <ecNumber evidence="14">3.2.2.-</ecNumber>
        <ecNumber evidence="14">4.2.99.18</ecNumber>
    </recommendedName>
    <alternativeName>
        <fullName evidence="14">Bifunctional DNA N-glycosylase/DNA-(apurinic or apyrimidinic site) lyase</fullName>
        <shortName evidence="14">DNA glycosylase/AP lyase</shortName>
    </alternativeName>
</protein>
<dbReference type="Pfam" id="PF00730">
    <property type="entry name" value="HhH-GPD"/>
    <property type="match status" value="1"/>
</dbReference>
<dbReference type="InterPro" id="IPR023170">
    <property type="entry name" value="HhH_base_excis_C"/>
</dbReference>
<evidence type="ECO:0000256" key="8">
    <source>
        <dbReference type="ARBA" id="ARBA00023004"/>
    </source>
</evidence>
<dbReference type="Pfam" id="PF00633">
    <property type="entry name" value="HHH"/>
    <property type="match status" value="1"/>
</dbReference>
<feature type="domain" description="HhH-GPD" evidence="15">
    <location>
        <begin position="230"/>
        <end position="380"/>
    </location>
</feature>
<evidence type="ECO:0000256" key="5">
    <source>
        <dbReference type="ARBA" id="ARBA00022763"/>
    </source>
</evidence>
<dbReference type="InterPro" id="IPR004036">
    <property type="entry name" value="Endonuclease-III-like_CS2"/>
</dbReference>
<dbReference type="FunFam" id="1.10.1670.10:FF:000003">
    <property type="entry name" value="Endonuclease III homolog"/>
    <property type="match status" value="1"/>
</dbReference>
<dbReference type="GO" id="GO:0046872">
    <property type="term" value="F:metal ion binding"/>
    <property type="evidence" value="ECO:0007669"/>
    <property type="project" value="UniProtKB-KW"/>
</dbReference>
<keyword evidence="6 14" id="KW-0378">Hydrolase</keyword>
<dbReference type="GO" id="GO:0006289">
    <property type="term" value="P:nucleotide-excision repair"/>
    <property type="evidence" value="ECO:0007669"/>
    <property type="project" value="TreeGrafter"/>
</dbReference>
<dbReference type="EC" id="4.2.99.18" evidence="14"/>
<proteinExistence type="inferred from homology"/>
<comment type="similarity">
    <text evidence="2 14">Belongs to the Nth/MutY family.</text>
</comment>
<dbReference type="InterPro" id="IPR000445">
    <property type="entry name" value="HhH_motif"/>
</dbReference>
<dbReference type="SUPFAM" id="SSF48150">
    <property type="entry name" value="DNA-glycosylase"/>
    <property type="match status" value="1"/>
</dbReference>
<comment type="function">
    <text evidence="14">Bifunctional DNA N-glycosylase with associated apurinic/apyrimidinic (AP) lyase function that catalyzes the first step in base excision repair (BER), the primary repair pathway for the repair of oxidative DNA damage. The DNA N-glycosylase activity releases the damaged DNA base from DNA by cleaving the N-glycosidic bond, leaving an AP site. The AP lyase activity cleaves the phosphodiester bond 3' to the AP site by a beta-elimination. Primarily recognizes and repairs oxidative base damage of pyrimidines.</text>
</comment>
<keyword evidence="7" id="KW-0809">Transit peptide</keyword>
<dbReference type="Proteomes" id="UP000515160">
    <property type="component" value="Chromosome 2L"/>
</dbReference>
<dbReference type="GO" id="GO:0000703">
    <property type="term" value="F:oxidized pyrimidine nucleobase lesion DNA N-glycosylase activity"/>
    <property type="evidence" value="ECO:0007669"/>
    <property type="project" value="UniProtKB-UniRule"/>
</dbReference>
<dbReference type="SMART" id="SM00478">
    <property type="entry name" value="ENDO3c"/>
    <property type="match status" value="1"/>
</dbReference>
<keyword evidence="16" id="KW-1185">Reference proteome</keyword>
<keyword evidence="12 14" id="KW-0326">Glycosidase</keyword>
<evidence type="ECO:0000256" key="2">
    <source>
        <dbReference type="ARBA" id="ARBA00008343"/>
    </source>
</evidence>
<dbReference type="EC" id="3.2.2.-" evidence="14"/>
<dbReference type="CTD" id="4913"/>
<dbReference type="SMART" id="SM00525">
    <property type="entry name" value="FES"/>
    <property type="match status" value="1"/>
</dbReference>
<keyword evidence="14" id="KW-0539">Nucleus</keyword>
<dbReference type="Gene3D" id="1.10.340.30">
    <property type="entry name" value="Hypothetical protein, domain 2"/>
    <property type="match status" value="1"/>
</dbReference>
<dbReference type="InterPro" id="IPR003265">
    <property type="entry name" value="HhH-GPD_domain"/>
</dbReference>
<dbReference type="GO" id="GO:0005739">
    <property type="term" value="C:mitochondrion"/>
    <property type="evidence" value="ECO:0007669"/>
    <property type="project" value="UniProtKB-SubCell"/>
</dbReference>
<dbReference type="AlphaFoldDB" id="A0A6P8WA72"/>
<reference evidence="17" key="1">
    <citation type="submission" date="2025-08" db="UniProtKB">
        <authorList>
            <consortium name="RefSeq"/>
        </authorList>
    </citation>
    <scope>IDENTIFICATION</scope>
    <source>
        <strain evidence="17">15112-1751.03</strain>
        <tissue evidence="17">Whole Adult</tissue>
    </source>
</reference>
<evidence type="ECO:0000256" key="14">
    <source>
        <dbReference type="HAMAP-Rule" id="MF_03183"/>
    </source>
</evidence>
<gene>
    <name evidence="17" type="primary">LOC117565486</name>
    <name evidence="14" type="synonym">NTH1</name>
</gene>
<keyword evidence="3" id="KW-0004">4Fe-4S</keyword>
<dbReference type="OrthoDB" id="2099276at2759"/>
<dbReference type="CDD" id="cd00056">
    <property type="entry name" value="ENDO3c"/>
    <property type="match status" value="1"/>
</dbReference>
<evidence type="ECO:0000259" key="15">
    <source>
        <dbReference type="SMART" id="SM00478"/>
    </source>
</evidence>
<dbReference type="InterPro" id="IPR003651">
    <property type="entry name" value="Endonuclease3_FeS-loop_motif"/>
</dbReference>
<dbReference type="GeneID" id="117565486"/>
<keyword evidence="8" id="KW-0408">Iron</keyword>
<comment type="catalytic activity">
    <reaction evidence="13 14">
        <text>2'-deoxyribonucleotide-(2'-deoxyribose 5'-phosphate)-2'-deoxyribonucleotide-DNA = a 3'-end 2'-deoxyribonucleotide-(2,3-dehydro-2,3-deoxyribose 5'-phosphate)-DNA + a 5'-end 5'-phospho-2'-deoxyribonucleoside-DNA + H(+)</text>
        <dbReference type="Rhea" id="RHEA:66592"/>
        <dbReference type="Rhea" id="RHEA-COMP:13180"/>
        <dbReference type="Rhea" id="RHEA-COMP:16897"/>
        <dbReference type="Rhea" id="RHEA-COMP:17067"/>
        <dbReference type="ChEBI" id="CHEBI:15378"/>
        <dbReference type="ChEBI" id="CHEBI:136412"/>
        <dbReference type="ChEBI" id="CHEBI:157695"/>
        <dbReference type="ChEBI" id="CHEBI:167181"/>
        <dbReference type="EC" id="4.2.99.18"/>
    </reaction>
</comment>
<evidence type="ECO:0000256" key="4">
    <source>
        <dbReference type="ARBA" id="ARBA00022723"/>
    </source>
</evidence>
<dbReference type="HAMAP" id="MF_03183">
    <property type="entry name" value="Endonuclease_III_Nth"/>
    <property type="match status" value="1"/>
</dbReference>
<evidence type="ECO:0000313" key="16">
    <source>
        <dbReference type="Proteomes" id="UP000515160"/>
    </source>
</evidence>
<evidence type="ECO:0000313" key="17">
    <source>
        <dbReference type="RefSeq" id="XP_034100479.1"/>
    </source>
</evidence>
<dbReference type="PANTHER" id="PTHR43286">
    <property type="entry name" value="ENDONUCLEASE III-LIKE PROTEIN 1"/>
    <property type="match status" value="1"/>
</dbReference>
<evidence type="ECO:0000256" key="13">
    <source>
        <dbReference type="ARBA" id="ARBA00044632"/>
    </source>
</evidence>
<name>A0A6P8WA72_DROAB</name>